<protein>
    <submittedName>
        <fullName evidence="3">Hydrolase</fullName>
    </submittedName>
</protein>
<feature type="domain" description="AB hydrolase-1" evidence="2">
    <location>
        <begin position="56"/>
        <end position="290"/>
    </location>
</feature>
<keyword evidence="3" id="KW-0378">Hydrolase</keyword>
<gene>
    <name evidence="3" type="ORF">SHTP_0304</name>
</gene>
<dbReference type="PANTHER" id="PTHR43689:SF8">
    <property type="entry name" value="ALPHA_BETA-HYDROLASES SUPERFAMILY PROTEIN"/>
    <property type="match status" value="1"/>
</dbReference>
<feature type="region of interest" description="Disordered" evidence="1">
    <location>
        <begin position="84"/>
        <end position="103"/>
    </location>
</feature>
<dbReference type="EMBL" id="AP017624">
    <property type="protein sequence ID" value="BAV39694.1"/>
    <property type="molecule type" value="Genomic_DNA"/>
</dbReference>
<dbReference type="Pfam" id="PF12697">
    <property type="entry name" value="Abhydrolase_6"/>
    <property type="match status" value="1"/>
</dbReference>
<evidence type="ECO:0000313" key="4">
    <source>
        <dbReference type="Proteomes" id="UP000218067"/>
    </source>
</evidence>
<reference evidence="3 4" key="1">
    <citation type="submission" date="2016-08" db="EMBL/GenBank/DDBJ databases">
        <title>Complete genome sequence of Mycobacterium shinshuense, a subspecies of M. ulcerans.</title>
        <authorList>
            <person name="Yoshida M."/>
            <person name="Ogura Y."/>
            <person name="Hayashi T."/>
            <person name="Hoshino Y."/>
        </authorList>
    </citation>
    <scope>NUCLEOTIDE SEQUENCE [LARGE SCALE GENOMIC DNA]</scope>
    <source>
        <strain evidence="4">ATCC 33728</strain>
    </source>
</reference>
<dbReference type="SUPFAM" id="SSF53474">
    <property type="entry name" value="alpha/beta-Hydrolases"/>
    <property type="match status" value="1"/>
</dbReference>
<dbReference type="InterPro" id="IPR000073">
    <property type="entry name" value="AB_hydrolase_1"/>
</dbReference>
<dbReference type="InterPro" id="IPR029058">
    <property type="entry name" value="AB_hydrolase_fold"/>
</dbReference>
<evidence type="ECO:0000313" key="3">
    <source>
        <dbReference type="EMBL" id="BAV39694.1"/>
    </source>
</evidence>
<evidence type="ECO:0000256" key="1">
    <source>
        <dbReference type="SAM" id="MobiDB-lite"/>
    </source>
</evidence>
<dbReference type="AlphaFoldDB" id="A0A1B4XY11"/>
<name>A0A1B4XY11_MYCUL</name>
<evidence type="ECO:0000259" key="2">
    <source>
        <dbReference type="Pfam" id="PF12697"/>
    </source>
</evidence>
<organism evidence="3 4">
    <name type="scientific">Mycobacterium ulcerans subsp. shinshuense</name>
    <dbReference type="NCBI Taxonomy" id="1124626"/>
    <lineage>
        <taxon>Bacteria</taxon>
        <taxon>Bacillati</taxon>
        <taxon>Actinomycetota</taxon>
        <taxon>Actinomycetes</taxon>
        <taxon>Mycobacteriales</taxon>
        <taxon>Mycobacteriaceae</taxon>
        <taxon>Mycobacterium</taxon>
        <taxon>Mycobacterium ulcerans group</taxon>
    </lineage>
</organism>
<dbReference type="Proteomes" id="UP000218067">
    <property type="component" value="Chromosome"/>
</dbReference>
<proteinExistence type="predicted"/>
<sequence length="303" mass="32584">MFNRCELVGGPPGSGSWVGMTCSTTSLGHGSKPFQRLPTWLGMVSDFLMATDKTALVLLHGGAGSGRAWQDVVPVVSRYHQVHAPTAPGHRGGPPVQRRPATAADERYLDEQGLQRPHLVGHAMGGYLAIELARRGRAATVCVFAPGGFWVSGDGLRERTLSRALGGAGIARLMRPIMPLVLKSPRVRRLMFQDGACHGDRISAHRGVEIFDDFLGCTVANEVFSIDEEQIAPLDPLPCPVTVAWSEKDEIVPVTSYGPNARARLPQATFVTLPDVGHDPMVDDPELFARTILSVTTANAPQV</sequence>
<dbReference type="GO" id="GO:0016787">
    <property type="term" value="F:hydrolase activity"/>
    <property type="evidence" value="ECO:0007669"/>
    <property type="project" value="UniProtKB-KW"/>
</dbReference>
<dbReference type="Gene3D" id="3.40.50.1820">
    <property type="entry name" value="alpha/beta hydrolase"/>
    <property type="match status" value="1"/>
</dbReference>
<accession>A0A1B4XY11</accession>
<dbReference type="PANTHER" id="PTHR43689">
    <property type="entry name" value="HYDROLASE"/>
    <property type="match status" value="1"/>
</dbReference>